<dbReference type="GO" id="GO:0005524">
    <property type="term" value="F:ATP binding"/>
    <property type="evidence" value="ECO:0007669"/>
    <property type="project" value="InterPro"/>
</dbReference>
<dbReference type="AlphaFoldDB" id="A0A4Q9MH82"/>
<dbReference type="EMBL" id="ML143449">
    <property type="protein sequence ID" value="TBU26197.1"/>
    <property type="molecule type" value="Genomic_DNA"/>
</dbReference>
<dbReference type="SUPFAM" id="SSF56112">
    <property type="entry name" value="Protein kinase-like (PK-like)"/>
    <property type="match status" value="1"/>
</dbReference>
<evidence type="ECO:0000259" key="1">
    <source>
        <dbReference type="PROSITE" id="PS50011"/>
    </source>
</evidence>
<dbReference type="Proteomes" id="UP000292957">
    <property type="component" value="Unassembled WGS sequence"/>
</dbReference>
<gene>
    <name evidence="2" type="ORF">BD311DRAFT_698878</name>
</gene>
<name>A0A4Q9MH82_9APHY</name>
<evidence type="ECO:0000313" key="2">
    <source>
        <dbReference type="EMBL" id="TBU26197.1"/>
    </source>
</evidence>
<organism evidence="2">
    <name type="scientific">Dichomitus squalens</name>
    <dbReference type="NCBI Taxonomy" id="114155"/>
    <lineage>
        <taxon>Eukaryota</taxon>
        <taxon>Fungi</taxon>
        <taxon>Dikarya</taxon>
        <taxon>Basidiomycota</taxon>
        <taxon>Agaricomycotina</taxon>
        <taxon>Agaricomycetes</taxon>
        <taxon>Polyporales</taxon>
        <taxon>Polyporaceae</taxon>
        <taxon>Dichomitus</taxon>
    </lineage>
</organism>
<dbReference type="PROSITE" id="PS50011">
    <property type="entry name" value="PROTEIN_KINASE_DOM"/>
    <property type="match status" value="1"/>
</dbReference>
<sequence length="289" mass="33274">MDEDEHPLLKVPDFLKNHPELRRRGIILTLPLKPYAVYQTDPLIDTGIAVKILDPDTQEATICEKFQADLKSPNHMIPAEVLRSSSETPLLLMPCLRELDSVPFHNASLGFLLSFSHQIVEGVEHLHRNRVAHLDLCTDNLVLAHDQHAVADRRVEGKKVYIIDFHTSQQLELPPGTQHAILLPYTQIDPPPGIKHFDPYSWDVYCLGHVFEERLQVYSYRREEPRVVRWFVQWLKGTERGCGSVCRCRPTARRARQMLTFLRGLAYIIEVLSDVPAVIRRLKPRFVAD</sequence>
<protein>
    <recommendedName>
        <fullName evidence="1">Protein kinase domain-containing protein</fullName>
    </recommendedName>
</protein>
<dbReference type="InterPro" id="IPR000719">
    <property type="entry name" value="Prot_kinase_dom"/>
</dbReference>
<accession>A0A4Q9MH82</accession>
<dbReference type="Gene3D" id="1.10.510.10">
    <property type="entry name" value="Transferase(Phosphotransferase) domain 1"/>
    <property type="match status" value="1"/>
</dbReference>
<dbReference type="InterPro" id="IPR011009">
    <property type="entry name" value="Kinase-like_dom_sf"/>
</dbReference>
<reference evidence="2" key="1">
    <citation type="submission" date="2019-01" db="EMBL/GenBank/DDBJ databases">
        <title>Draft genome sequences of three monokaryotic isolates of the white-rot basidiomycete fungus Dichomitus squalens.</title>
        <authorList>
            <consortium name="DOE Joint Genome Institute"/>
            <person name="Lopez S.C."/>
            <person name="Andreopoulos B."/>
            <person name="Pangilinan J."/>
            <person name="Lipzen A."/>
            <person name="Riley R."/>
            <person name="Ahrendt S."/>
            <person name="Ng V."/>
            <person name="Barry K."/>
            <person name="Daum C."/>
            <person name="Grigoriev I.V."/>
            <person name="Hilden K.S."/>
            <person name="Makela M.R."/>
            <person name="de Vries R.P."/>
        </authorList>
    </citation>
    <scope>NUCLEOTIDE SEQUENCE [LARGE SCALE GENOMIC DNA]</scope>
    <source>
        <strain evidence="2">OM18370.1</strain>
    </source>
</reference>
<proteinExistence type="predicted"/>
<dbReference type="GO" id="GO:0004672">
    <property type="term" value="F:protein kinase activity"/>
    <property type="evidence" value="ECO:0007669"/>
    <property type="project" value="InterPro"/>
</dbReference>
<dbReference type="OrthoDB" id="2746981at2759"/>
<feature type="domain" description="Protein kinase" evidence="1">
    <location>
        <begin position="1"/>
        <end position="289"/>
    </location>
</feature>